<dbReference type="EMBL" id="CM007906">
    <property type="protein sequence ID" value="OTF86480.1"/>
    <property type="molecule type" value="Genomic_DNA"/>
</dbReference>
<gene>
    <name evidence="22" type="ORF">HannXRQ_Chr17g0551261</name>
</gene>
<comment type="similarity">
    <text evidence="2">Belongs to the peroxidase family. Ascorbate peroxidase subfamily.</text>
</comment>
<name>A0A251RQE6_HELAN</name>
<feature type="binding site" evidence="16">
    <location>
        <position position="514"/>
    </location>
    <ligand>
        <name>Ca(2+)</name>
        <dbReference type="ChEBI" id="CHEBI:29108"/>
        <label>2</label>
    </ligand>
</feature>
<proteinExistence type="inferred from homology"/>
<dbReference type="PROSITE" id="PS00435">
    <property type="entry name" value="PEROXIDASE_1"/>
    <property type="match status" value="2"/>
</dbReference>
<feature type="transmembrane region" description="Helical" evidence="20">
    <location>
        <begin position="357"/>
        <end position="376"/>
    </location>
</feature>
<accession>A0A251RQE6</accession>
<dbReference type="PRINTS" id="PR00458">
    <property type="entry name" value="PEROXIDASE"/>
</dbReference>
<feature type="disulfide bond" evidence="18">
    <location>
        <begin position="461"/>
        <end position="493"/>
    </location>
</feature>
<dbReference type="CDD" id="cd00693">
    <property type="entry name" value="secretory_peroxidase"/>
    <property type="match status" value="1"/>
</dbReference>
<feature type="site" description="Transition state stabilizer" evidence="17">
    <location>
        <position position="202"/>
    </location>
</feature>
<keyword evidence="12 18" id="KW-1015">Disulfide bond</keyword>
<dbReference type="InParanoid" id="A0A251RQE6"/>
<keyword evidence="7 16" id="KW-0479">Metal-binding</keyword>
<dbReference type="InterPro" id="IPR000823">
    <property type="entry name" value="Peroxidase_pln"/>
</dbReference>
<evidence type="ECO:0000256" key="5">
    <source>
        <dbReference type="ARBA" id="ARBA00022559"/>
    </source>
</evidence>
<comment type="cofactor">
    <cofactor evidence="16">
        <name>heme b</name>
        <dbReference type="ChEBI" id="CHEBI:60344"/>
    </cofactor>
    <text evidence="16">Binds 1 heme b (iron(II)-protoporphyrin IX) group per subunit.</text>
</comment>
<dbReference type="STRING" id="4232.A0A251RQE6"/>
<dbReference type="AlphaFoldDB" id="A0A251RQE6"/>
<evidence type="ECO:0000256" key="7">
    <source>
        <dbReference type="ARBA" id="ARBA00022723"/>
    </source>
</evidence>
<organism evidence="22 23">
    <name type="scientific">Helianthus annuus</name>
    <name type="common">Common sunflower</name>
    <dbReference type="NCBI Taxonomy" id="4232"/>
    <lineage>
        <taxon>Eukaryota</taxon>
        <taxon>Viridiplantae</taxon>
        <taxon>Streptophyta</taxon>
        <taxon>Embryophyta</taxon>
        <taxon>Tracheophyta</taxon>
        <taxon>Spermatophyta</taxon>
        <taxon>Magnoliopsida</taxon>
        <taxon>eudicotyledons</taxon>
        <taxon>Gunneridae</taxon>
        <taxon>Pentapetalae</taxon>
        <taxon>asterids</taxon>
        <taxon>campanulids</taxon>
        <taxon>Asterales</taxon>
        <taxon>Asteraceae</taxon>
        <taxon>Asteroideae</taxon>
        <taxon>Heliantheae alliance</taxon>
        <taxon>Heliantheae</taxon>
        <taxon>Helianthus</taxon>
    </lineage>
</organism>
<feature type="transmembrane region" description="Helical" evidence="20">
    <location>
        <begin position="383"/>
        <end position="405"/>
    </location>
</feature>
<feature type="transmembrane region" description="Helical" evidence="20">
    <location>
        <begin position="308"/>
        <end position="326"/>
    </location>
</feature>
<dbReference type="Gene3D" id="1.10.420.10">
    <property type="entry name" value="Peroxidase, domain 2"/>
    <property type="match status" value="3"/>
</dbReference>
<dbReference type="PROSITE" id="PS50873">
    <property type="entry name" value="PEROXIDASE_4"/>
    <property type="match status" value="3"/>
</dbReference>
<sequence length="906" mass="99246">MHATSILLPPPPPPTNACQPPYPPPPTPTPAYPTPPTPASTTPPISPPAPIYPPKTPPAPTTPSTPPPALTNSSTPPPAPTSPPTTPPAPTNPSTPPLAPTCPPTSPPSPTYPPTTPLAPTYPPTTPLTPTYPPTTPLAPTCPPTTPPSPTYPPTTPANRYPPRSTRVGFYKTTCPQAEAIVQSVVQSEIRSNQTYAPGILRMFFHDCFVNGCDESVLIDGSFAEKTARANSRLRGYEVIDAAKSMLETVCPGVVSCADILALAARDSVVQFRISEYKFRIFFGYFGYFFGYFGYFSDTSDIFRIFRIFFRILRIFFGYLGYFRIIRLSENSQNHYPNLNPNFRIIRFSDISDGLRIFVFLVYTLCYLFVILNFFLKKRVIFFFWLGSCWVLHLGIMTGGSGWAVPTGRRDGLVSLASDAESIPGPKDSIDDQIKKFANKGLSIEDLVTLVGGHMIGTAGCVTFSDRLYNYNNTNAPDPAIDQGFLPHLQTLCPLSGDLTRRVALDTNSENNFDNSFYENIRRGRGVLESDSKLWSDPRTQKFAQPFIGASRSHGSTFNKMFAIAMVKMSKIELKTDSRRVTGGSGWAVPTGRRDGLVSLASDAESIPGPKDSIDDQIKKFANKGLSIEDLVTLVGGHTIGTAGCVTYNYNNTNAPDPAIDQGFLPHLQTLCPLSGDLKRRVALDTNSENNFYNSFYENIRRGRGVLESDSKLWSDPLTQRFAQPFIGASRSHGSTFNKMFAIAMVKMSKIELKTCNQGEIRRTGGSGWAVPTGHRDGLVSLASDAESIPGPKDSIDDQIKKFANKGLSIEDLVTLVGGHTIGTAGCVTFSDRLYNYNNTNAPDPAIDQGFLPHLQTLCPLSDDLTRRVALDTNSENNFDNSFYENIRRGRGVLESDSKLWSDPRT</sequence>
<dbReference type="Proteomes" id="UP000215914">
    <property type="component" value="Chromosome 17"/>
</dbReference>
<evidence type="ECO:0000256" key="3">
    <source>
        <dbReference type="ARBA" id="ARBA00012313"/>
    </source>
</evidence>
<evidence type="ECO:0000256" key="13">
    <source>
        <dbReference type="ARBA" id="ARBA00023324"/>
    </source>
</evidence>
<feature type="binding site" evidence="16">
    <location>
        <position position="214"/>
    </location>
    <ligand>
        <name>Ca(2+)</name>
        <dbReference type="ChEBI" id="CHEBI:29108"/>
        <label>1</label>
    </ligand>
</feature>
<keyword evidence="4" id="KW-0964">Secreted</keyword>
<dbReference type="InterPro" id="IPR019793">
    <property type="entry name" value="Peroxidases_heam-ligand_BS"/>
</dbReference>
<dbReference type="Gene3D" id="1.10.520.10">
    <property type="match status" value="1"/>
</dbReference>
<comment type="cofactor">
    <cofactor evidence="16">
        <name>Ca(2+)</name>
        <dbReference type="ChEBI" id="CHEBI:29108"/>
    </cofactor>
    <text evidence="16">Binds 2 calcium ions per subunit.</text>
</comment>
<evidence type="ECO:0000259" key="21">
    <source>
        <dbReference type="PROSITE" id="PS50873"/>
    </source>
</evidence>
<feature type="compositionally biased region" description="Pro residues" evidence="19">
    <location>
        <begin position="44"/>
        <end position="156"/>
    </location>
</feature>
<keyword evidence="20" id="KW-0472">Membrane</keyword>
<feature type="transmembrane region" description="Helical" evidence="20">
    <location>
        <begin position="277"/>
        <end position="296"/>
    </location>
</feature>
<evidence type="ECO:0000256" key="6">
    <source>
        <dbReference type="ARBA" id="ARBA00022617"/>
    </source>
</evidence>
<evidence type="ECO:0000256" key="2">
    <source>
        <dbReference type="ARBA" id="ARBA00006873"/>
    </source>
</evidence>
<evidence type="ECO:0000256" key="11">
    <source>
        <dbReference type="ARBA" id="ARBA00023004"/>
    </source>
</evidence>
<dbReference type="GO" id="GO:0004601">
    <property type="term" value="F:peroxidase activity"/>
    <property type="evidence" value="ECO:0000318"/>
    <property type="project" value="GO_Central"/>
</dbReference>
<evidence type="ECO:0000256" key="8">
    <source>
        <dbReference type="ARBA" id="ARBA00022729"/>
    </source>
</evidence>
<feature type="disulfide bond" evidence="18">
    <location>
        <begin position="175"/>
        <end position="251"/>
    </location>
</feature>
<evidence type="ECO:0000256" key="1">
    <source>
        <dbReference type="ARBA" id="ARBA00000189"/>
    </source>
</evidence>
<feature type="binding site" evidence="15">
    <location>
        <position position="424"/>
    </location>
    <ligand>
        <name>substrate</name>
    </ligand>
</feature>
<keyword evidence="9 16" id="KW-0106">Calcium</keyword>
<feature type="binding site" evidence="16">
    <location>
        <position position="207"/>
    </location>
    <ligand>
        <name>Ca(2+)</name>
        <dbReference type="ChEBI" id="CHEBI:29108"/>
        <label>1</label>
    </ligand>
</feature>
<dbReference type="SUPFAM" id="SSF48113">
    <property type="entry name" value="Heme-dependent peroxidases"/>
    <property type="match status" value="4"/>
</dbReference>
<dbReference type="FunFam" id="1.10.420.10:FF:000010">
    <property type="entry name" value="Peroxidase"/>
    <property type="match status" value="3"/>
</dbReference>
<feature type="disulfide bond" evidence="18">
    <location>
        <begin position="208"/>
        <end position="213"/>
    </location>
</feature>
<keyword evidence="6" id="KW-0349">Heme</keyword>
<dbReference type="EC" id="1.11.1.7" evidence="3"/>
<feature type="compositionally biased region" description="Pro residues" evidence="19">
    <location>
        <begin position="8"/>
        <end position="38"/>
    </location>
</feature>
<evidence type="ECO:0000313" key="22">
    <source>
        <dbReference type="EMBL" id="OTF86480.1"/>
    </source>
</evidence>
<feature type="binding site" evidence="16">
    <location>
        <position position="212"/>
    </location>
    <ligand>
        <name>Ca(2+)</name>
        <dbReference type="ChEBI" id="CHEBI:29108"/>
        <label>1</label>
    </ligand>
</feature>
<protein>
    <recommendedName>
        <fullName evidence="3">peroxidase</fullName>
        <ecNumber evidence="3">1.11.1.7</ecNumber>
    </recommendedName>
</protein>
<feature type="binding site" evidence="16">
    <location>
        <position position="225"/>
    </location>
    <ligand>
        <name>Ca(2+)</name>
        <dbReference type="ChEBI" id="CHEBI:29108"/>
        <label>1</label>
    </ligand>
</feature>
<feature type="domain" description="Plant heme peroxidase family profile" evidence="21">
    <location>
        <begin position="764"/>
        <end position="906"/>
    </location>
</feature>
<dbReference type="GO" id="GO:0046872">
    <property type="term" value="F:metal ion binding"/>
    <property type="evidence" value="ECO:0007669"/>
    <property type="project" value="UniProtKB-KW"/>
</dbReference>
<dbReference type="InterPro" id="IPR019794">
    <property type="entry name" value="Peroxidases_AS"/>
</dbReference>
<keyword evidence="8" id="KW-0732">Signal</keyword>
<evidence type="ECO:0000256" key="9">
    <source>
        <dbReference type="ARBA" id="ARBA00022837"/>
    </source>
</evidence>
<feature type="region of interest" description="Disordered" evidence="19">
    <location>
        <begin position="1"/>
        <end position="167"/>
    </location>
</feature>
<feature type="active site" description="Proton acceptor" evidence="14">
    <location>
        <position position="206"/>
    </location>
</feature>
<feature type="binding site" evidence="16">
    <location>
        <position position="216"/>
    </location>
    <ligand>
        <name>Ca(2+)</name>
        <dbReference type="ChEBI" id="CHEBI:29108"/>
        <label>1</label>
    </ligand>
</feature>
<dbReference type="PROSITE" id="PS00436">
    <property type="entry name" value="PEROXIDASE_2"/>
    <property type="match status" value="1"/>
</dbReference>
<evidence type="ECO:0000256" key="18">
    <source>
        <dbReference type="PIRSR" id="PIRSR600823-5"/>
    </source>
</evidence>
<reference evidence="23" key="1">
    <citation type="journal article" date="2017" name="Nature">
        <title>The sunflower genome provides insights into oil metabolism, flowering and Asterid evolution.</title>
        <authorList>
            <person name="Badouin H."/>
            <person name="Gouzy J."/>
            <person name="Grassa C.J."/>
            <person name="Murat F."/>
            <person name="Staton S.E."/>
            <person name="Cottret L."/>
            <person name="Lelandais-Briere C."/>
            <person name="Owens G.L."/>
            <person name="Carrere S."/>
            <person name="Mayjonade B."/>
            <person name="Legrand L."/>
            <person name="Gill N."/>
            <person name="Kane N.C."/>
            <person name="Bowers J.E."/>
            <person name="Hubner S."/>
            <person name="Bellec A."/>
            <person name="Berard A."/>
            <person name="Berges H."/>
            <person name="Blanchet N."/>
            <person name="Boniface M.C."/>
            <person name="Brunel D."/>
            <person name="Catrice O."/>
            <person name="Chaidir N."/>
            <person name="Claudel C."/>
            <person name="Donnadieu C."/>
            <person name="Faraut T."/>
            <person name="Fievet G."/>
            <person name="Helmstetter N."/>
            <person name="King M."/>
            <person name="Knapp S.J."/>
            <person name="Lai Z."/>
            <person name="Le Paslier M.C."/>
            <person name="Lippi Y."/>
            <person name="Lorenzon L."/>
            <person name="Mandel J.R."/>
            <person name="Marage G."/>
            <person name="Marchand G."/>
            <person name="Marquand E."/>
            <person name="Bret-Mestries E."/>
            <person name="Morien E."/>
            <person name="Nambeesan S."/>
            <person name="Nguyen T."/>
            <person name="Pegot-Espagnet P."/>
            <person name="Pouilly N."/>
            <person name="Raftis F."/>
            <person name="Sallet E."/>
            <person name="Schiex T."/>
            <person name="Thomas J."/>
            <person name="Vandecasteele C."/>
            <person name="Vares D."/>
            <person name="Vear F."/>
            <person name="Vautrin S."/>
            <person name="Crespi M."/>
            <person name="Mangin B."/>
            <person name="Burke J.M."/>
            <person name="Salse J."/>
            <person name="Munos S."/>
            <person name="Vincourt P."/>
            <person name="Rieseberg L.H."/>
            <person name="Langlade N.B."/>
        </authorList>
    </citation>
    <scope>NUCLEOTIDE SEQUENCE [LARGE SCALE GENOMIC DNA]</scope>
    <source>
        <strain evidence="23">cv. SF193</strain>
    </source>
</reference>
<feature type="binding site" description="axial binding residue" evidence="16">
    <location>
        <position position="454"/>
    </location>
    <ligand>
        <name>heme b</name>
        <dbReference type="ChEBI" id="CHEBI:60344"/>
    </ligand>
    <ligandPart>
        <name>Fe</name>
        <dbReference type="ChEBI" id="CHEBI:18248"/>
    </ligandPart>
</feature>
<feature type="domain" description="Plant heme peroxidase family profile" evidence="21">
    <location>
        <begin position="165"/>
        <end position="586"/>
    </location>
</feature>
<keyword evidence="5 22" id="KW-0575">Peroxidase</keyword>
<keyword evidence="23" id="KW-1185">Reference proteome</keyword>
<dbReference type="PANTHER" id="PTHR31235">
    <property type="entry name" value="PEROXIDASE 25-RELATED"/>
    <property type="match status" value="1"/>
</dbReference>
<dbReference type="PRINTS" id="PR00461">
    <property type="entry name" value="PLPEROXIDASE"/>
</dbReference>
<evidence type="ECO:0000256" key="10">
    <source>
        <dbReference type="ARBA" id="ARBA00023002"/>
    </source>
</evidence>
<keyword evidence="10" id="KW-0560">Oxidoreductase</keyword>
<dbReference type="GO" id="GO:0006950">
    <property type="term" value="P:response to stress"/>
    <property type="evidence" value="ECO:0000318"/>
    <property type="project" value="GO_Central"/>
</dbReference>
<keyword evidence="20" id="KW-1133">Transmembrane helix</keyword>
<evidence type="ECO:0000256" key="17">
    <source>
        <dbReference type="PIRSR" id="PIRSR600823-4"/>
    </source>
</evidence>
<evidence type="ECO:0000256" key="12">
    <source>
        <dbReference type="ARBA" id="ARBA00023157"/>
    </source>
</evidence>
<dbReference type="InterPro" id="IPR010255">
    <property type="entry name" value="Haem_peroxidase_sf"/>
</dbReference>
<dbReference type="Pfam" id="PF00141">
    <property type="entry name" value="peroxidase"/>
    <property type="match status" value="4"/>
</dbReference>
<dbReference type="GO" id="GO:0006979">
    <property type="term" value="P:response to oxidative stress"/>
    <property type="evidence" value="ECO:0007669"/>
    <property type="project" value="InterPro"/>
</dbReference>
<evidence type="ECO:0000256" key="14">
    <source>
        <dbReference type="PIRSR" id="PIRSR600823-1"/>
    </source>
</evidence>
<dbReference type="GO" id="GO:0140825">
    <property type="term" value="F:lactoperoxidase activity"/>
    <property type="evidence" value="ECO:0007669"/>
    <property type="project" value="UniProtKB-EC"/>
</dbReference>
<evidence type="ECO:0000256" key="16">
    <source>
        <dbReference type="PIRSR" id="PIRSR600823-3"/>
    </source>
</evidence>
<keyword evidence="11 16" id="KW-0408">Iron</keyword>
<dbReference type="GO" id="GO:0042744">
    <property type="term" value="P:hydrogen peroxide catabolic process"/>
    <property type="evidence" value="ECO:0007669"/>
    <property type="project" value="UniProtKB-KW"/>
</dbReference>
<evidence type="ECO:0000256" key="19">
    <source>
        <dbReference type="SAM" id="MobiDB-lite"/>
    </source>
</evidence>
<evidence type="ECO:0000313" key="23">
    <source>
        <dbReference type="Proteomes" id="UP000215914"/>
    </source>
</evidence>
<dbReference type="InterPro" id="IPR033905">
    <property type="entry name" value="Secretory_peroxidase"/>
</dbReference>
<evidence type="ECO:0000256" key="15">
    <source>
        <dbReference type="PIRSR" id="PIRSR600823-2"/>
    </source>
</evidence>
<feature type="binding site" evidence="16">
    <location>
        <position position="506"/>
    </location>
    <ligand>
        <name>Ca(2+)</name>
        <dbReference type="ChEBI" id="CHEBI:29108"/>
        <label>2</label>
    </ligand>
</feature>
<keyword evidence="20" id="KW-0812">Transmembrane</keyword>
<dbReference type="InterPro" id="IPR002016">
    <property type="entry name" value="Haem_peroxidase"/>
</dbReference>
<feature type="binding site" evidence="16">
    <location>
        <position position="210"/>
    </location>
    <ligand>
        <name>Ca(2+)</name>
        <dbReference type="ChEBI" id="CHEBI:29108"/>
        <label>1</label>
    </ligand>
</feature>
<comment type="catalytic activity">
    <reaction evidence="1">
        <text>2 a phenolic donor + H2O2 = 2 a phenolic radical donor + 2 H2O</text>
        <dbReference type="Rhea" id="RHEA:56136"/>
        <dbReference type="ChEBI" id="CHEBI:15377"/>
        <dbReference type="ChEBI" id="CHEBI:16240"/>
        <dbReference type="ChEBI" id="CHEBI:139520"/>
        <dbReference type="ChEBI" id="CHEBI:139521"/>
        <dbReference type="EC" id="1.11.1.7"/>
    </reaction>
</comment>
<evidence type="ECO:0000256" key="4">
    <source>
        <dbReference type="ARBA" id="ARBA00022525"/>
    </source>
</evidence>
<dbReference type="GO" id="GO:0020037">
    <property type="term" value="F:heme binding"/>
    <property type="evidence" value="ECO:0007669"/>
    <property type="project" value="InterPro"/>
</dbReference>
<keyword evidence="13" id="KW-0376">Hydrogen peroxide</keyword>
<dbReference type="GO" id="GO:0009505">
    <property type="term" value="C:plant-type cell wall"/>
    <property type="evidence" value="ECO:0000318"/>
    <property type="project" value="GO_Central"/>
</dbReference>
<evidence type="ECO:0000256" key="20">
    <source>
        <dbReference type="SAM" id="Phobius"/>
    </source>
</evidence>
<feature type="domain" description="Plant heme peroxidase family profile" evidence="21">
    <location>
        <begin position="587"/>
        <end position="763"/>
    </location>
</feature>